<evidence type="ECO:0000256" key="8">
    <source>
        <dbReference type="SAM" id="MobiDB-lite"/>
    </source>
</evidence>
<feature type="transmembrane region" description="Helical" evidence="7">
    <location>
        <begin position="97"/>
        <end position="119"/>
    </location>
</feature>
<organism evidence="10 11">
    <name type="scientific">Blastococcus jejuensis</name>
    <dbReference type="NCBI Taxonomy" id="351224"/>
    <lineage>
        <taxon>Bacteria</taxon>
        <taxon>Bacillati</taxon>
        <taxon>Actinomycetota</taxon>
        <taxon>Actinomycetes</taxon>
        <taxon>Geodermatophilales</taxon>
        <taxon>Geodermatophilaceae</taxon>
        <taxon>Blastococcus</taxon>
    </lineage>
</organism>
<evidence type="ECO:0000313" key="10">
    <source>
        <dbReference type="EMBL" id="GAA3169188.1"/>
    </source>
</evidence>
<dbReference type="CDD" id="cd06261">
    <property type="entry name" value="TM_PBP2"/>
    <property type="match status" value="1"/>
</dbReference>
<dbReference type="PANTHER" id="PTHR30151:SF0">
    <property type="entry name" value="ABC TRANSPORTER PERMEASE PROTEIN MJ0413-RELATED"/>
    <property type="match status" value="1"/>
</dbReference>
<evidence type="ECO:0000256" key="4">
    <source>
        <dbReference type="ARBA" id="ARBA00022692"/>
    </source>
</evidence>
<gene>
    <name evidence="10" type="ORF">GCM10010531_22810</name>
</gene>
<evidence type="ECO:0000313" key="11">
    <source>
        <dbReference type="Proteomes" id="UP001499924"/>
    </source>
</evidence>
<keyword evidence="6 7" id="KW-0472">Membrane</keyword>
<feature type="transmembrane region" description="Helical" evidence="7">
    <location>
        <begin position="199"/>
        <end position="218"/>
    </location>
</feature>
<evidence type="ECO:0000256" key="3">
    <source>
        <dbReference type="ARBA" id="ARBA00022475"/>
    </source>
</evidence>
<accession>A0ABP6P8M2</accession>
<evidence type="ECO:0000256" key="1">
    <source>
        <dbReference type="ARBA" id="ARBA00004651"/>
    </source>
</evidence>
<feature type="domain" description="ABC transmembrane type-1" evidence="9">
    <location>
        <begin position="93"/>
        <end position="271"/>
    </location>
</feature>
<evidence type="ECO:0000259" key="9">
    <source>
        <dbReference type="PROSITE" id="PS50928"/>
    </source>
</evidence>
<dbReference type="PANTHER" id="PTHR30151">
    <property type="entry name" value="ALKANE SULFONATE ABC TRANSPORTER-RELATED, MEMBRANE SUBUNIT"/>
    <property type="match status" value="1"/>
</dbReference>
<feature type="compositionally biased region" description="Low complexity" evidence="8">
    <location>
        <begin position="1"/>
        <end position="20"/>
    </location>
</feature>
<evidence type="ECO:0000256" key="5">
    <source>
        <dbReference type="ARBA" id="ARBA00022989"/>
    </source>
</evidence>
<keyword evidence="2 7" id="KW-0813">Transport</keyword>
<comment type="caution">
    <text evidence="10">The sequence shown here is derived from an EMBL/GenBank/DDBJ whole genome shotgun (WGS) entry which is preliminary data.</text>
</comment>
<feature type="transmembrane region" description="Helical" evidence="7">
    <location>
        <begin position="42"/>
        <end position="62"/>
    </location>
</feature>
<feature type="region of interest" description="Disordered" evidence="8">
    <location>
        <begin position="1"/>
        <end position="33"/>
    </location>
</feature>
<keyword evidence="11" id="KW-1185">Reference proteome</keyword>
<feature type="transmembrane region" description="Helical" evidence="7">
    <location>
        <begin position="224"/>
        <end position="244"/>
    </location>
</feature>
<evidence type="ECO:0000256" key="6">
    <source>
        <dbReference type="ARBA" id="ARBA00023136"/>
    </source>
</evidence>
<reference evidence="11" key="1">
    <citation type="journal article" date="2019" name="Int. J. Syst. Evol. Microbiol.">
        <title>The Global Catalogue of Microorganisms (GCM) 10K type strain sequencing project: providing services to taxonomists for standard genome sequencing and annotation.</title>
        <authorList>
            <consortium name="The Broad Institute Genomics Platform"/>
            <consortium name="The Broad Institute Genome Sequencing Center for Infectious Disease"/>
            <person name="Wu L."/>
            <person name="Ma J."/>
        </authorList>
    </citation>
    <scope>NUCLEOTIDE SEQUENCE [LARGE SCALE GENOMIC DNA]</scope>
    <source>
        <strain evidence="11">JCM 15614</strain>
    </source>
</reference>
<feature type="transmembrane region" description="Helical" evidence="7">
    <location>
        <begin position="256"/>
        <end position="276"/>
    </location>
</feature>
<evidence type="ECO:0000256" key="2">
    <source>
        <dbReference type="ARBA" id="ARBA00022448"/>
    </source>
</evidence>
<protein>
    <submittedName>
        <fullName evidence="10">ABC transporter permease</fullName>
    </submittedName>
</protein>
<dbReference type="InterPro" id="IPR000515">
    <property type="entry name" value="MetI-like"/>
</dbReference>
<sequence>MTATQSVTPTTVPTSVTAPSKKTTRGNRRAGRRRVYSRKQRWVIGTINLTIFFIIWQLAATYTDVPKLFLPSVTEVWAELVEMHTEGILWGNLGISLWVYVVGMVISIIIAVPLGLFIGGVRIVDRILSPYIWAIYTTPRLILMPLVLLWVGINDTARIVIIVLSAVPATLVVVMEGVKTVDNSLIKAARSFGAGRVRLFRSVVMPATVPFIATGIRMGVSRGLIGLFIGELFTAATGIGYIIALSSKTFNSAQTYAMLFIFVFFCVAMVGLTQLLERKVSVWRA</sequence>
<feature type="transmembrane region" description="Helical" evidence="7">
    <location>
        <begin position="131"/>
        <end position="153"/>
    </location>
</feature>
<dbReference type="InterPro" id="IPR035906">
    <property type="entry name" value="MetI-like_sf"/>
</dbReference>
<keyword evidence="3" id="KW-1003">Cell membrane</keyword>
<comment type="subcellular location">
    <subcellularLocation>
        <location evidence="1 7">Cell membrane</location>
        <topology evidence="1 7">Multi-pass membrane protein</topology>
    </subcellularLocation>
</comment>
<dbReference type="RefSeq" id="WP_344688980.1">
    <property type="nucleotide sequence ID" value="NZ_BAAAVV010000004.1"/>
</dbReference>
<feature type="compositionally biased region" description="Basic residues" evidence="8">
    <location>
        <begin position="22"/>
        <end position="33"/>
    </location>
</feature>
<dbReference type="Gene3D" id="1.10.3720.10">
    <property type="entry name" value="MetI-like"/>
    <property type="match status" value="1"/>
</dbReference>
<name>A0ABP6P8M2_9ACTN</name>
<proteinExistence type="inferred from homology"/>
<keyword evidence="5 7" id="KW-1133">Transmembrane helix</keyword>
<dbReference type="Pfam" id="PF00528">
    <property type="entry name" value="BPD_transp_1"/>
    <property type="match status" value="1"/>
</dbReference>
<dbReference type="EMBL" id="BAAAVV010000004">
    <property type="protein sequence ID" value="GAA3169188.1"/>
    <property type="molecule type" value="Genomic_DNA"/>
</dbReference>
<dbReference type="Proteomes" id="UP001499924">
    <property type="component" value="Unassembled WGS sequence"/>
</dbReference>
<comment type="similarity">
    <text evidence="7">Belongs to the binding-protein-dependent transport system permease family.</text>
</comment>
<evidence type="ECO:0000256" key="7">
    <source>
        <dbReference type="RuleBase" id="RU363032"/>
    </source>
</evidence>
<keyword evidence="4 7" id="KW-0812">Transmembrane</keyword>
<feature type="transmembrane region" description="Helical" evidence="7">
    <location>
        <begin position="159"/>
        <end position="178"/>
    </location>
</feature>
<dbReference type="SUPFAM" id="SSF161098">
    <property type="entry name" value="MetI-like"/>
    <property type="match status" value="1"/>
</dbReference>
<dbReference type="PROSITE" id="PS50928">
    <property type="entry name" value="ABC_TM1"/>
    <property type="match status" value="1"/>
</dbReference>